<keyword evidence="1" id="KW-0812">Transmembrane</keyword>
<dbReference type="Proteomes" id="UP000772434">
    <property type="component" value="Unassembled WGS sequence"/>
</dbReference>
<feature type="transmembrane region" description="Helical" evidence="1">
    <location>
        <begin position="69"/>
        <end position="91"/>
    </location>
</feature>
<comment type="caution">
    <text evidence="2">The sequence shown here is derived from an EMBL/GenBank/DDBJ whole genome shotgun (WGS) entry which is preliminary data.</text>
</comment>
<gene>
    <name evidence="2" type="ORF">BDP27DRAFT_1418701</name>
</gene>
<proteinExistence type="predicted"/>
<evidence type="ECO:0000256" key="1">
    <source>
        <dbReference type="SAM" id="Phobius"/>
    </source>
</evidence>
<sequence>MNFITFKTGTKRYSGTAENGRRSSIAVLKEELTPKCLPHLAGQVSSYEFSSSLNPPPQKTNKQTTNMRFTFAAATLLGCLLSTGICVANPISARRDLSSSSGEIVARSPTELITPVRRVDTAKVDWLERPEEGFNVKDEIKQKAISSEKYISDAVAQAQRDRAIPSGPVEYFKKVDLKPHEKVDVLEAKSTNKEYVIYFTYTGAKKLWGYVSLAAAPLYGRVVLFDSEEIVFPKLTGEKGEAALQLTKKLAQQFSLIKN</sequence>
<keyword evidence="3" id="KW-1185">Reference proteome</keyword>
<keyword evidence="1" id="KW-0472">Membrane</keyword>
<reference evidence="2" key="1">
    <citation type="submission" date="2020-11" db="EMBL/GenBank/DDBJ databases">
        <authorList>
            <consortium name="DOE Joint Genome Institute"/>
            <person name="Ahrendt S."/>
            <person name="Riley R."/>
            <person name="Andreopoulos W."/>
            <person name="Labutti K."/>
            <person name="Pangilinan J."/>
            <person name="Ruiz-Duenas F.J."/>
            <person name="Barrasa J.M."/>
            <person name="Sanchez-Garcia M."/>
            <person name="Camarero S."/>
            <person name="Miyauchi S."/>
            <person name="Serrano A."/>
            <person name="Linde D."/>
            <person name="Babiker R."/>
            <person name="Drula E."/>
            <person name="Ayuso-Fernandez I."/>
            <person name="Pacheco R."/>
            <person name="Padilla G."/>
            <person name="Ferreira P."/>
            <person name="Barriuso J."/>
            <person name="Kellner H."/>
            <person name="Castanera R."/>
            <person name="Alfaro M."/>
            <person name="Ramirez L."/>
            <person name="Pisabarro A.G."/>
            <person name="Kuo A."/>
            <person name="Tritt A."/>
            <person name="Lipzen A."/>
            <person name="He G."/>
            <person name="Yan M."/>
            <person name="Ng V."/>
            <person name="Cullen D."/>
            <person name="Martin F."/>
            <person name="Rosso M.-N."/>
            <person name="Henrissat B."/>
            <person name="Hibbett D."/>
            <person name="Martinez A.T."/>
            <person name="Grigoriev I.V."/>
        </authorList>
    </citation>
    <scope>NUCLEOTIDE SEQUENCE</scope>
    <source>
        <strain evidence="2">AH 40177</strain>
    </source>
</reference>
<accession>A0A9P5Q1I4</accession>
<name>A0A9P5Q1I4_9AGAR</name>
<organism evidence="2 3">
    <name type="scientific">Rhodocollybia butyracea</name>
    <dbReference type="NCBI Taxonomy" id="206335"/>
    <lineage>
        <taxon>Eukaryota</taxon>
        <taxon>Fungi</taxon>
        <taxon>Dikarya</taxon>
        <taxon>Basidiomycota</taxon>
        <taxon>Agaricomycotina</taxon>
        <taxon>Agaricomycetes</taxon>
        <taxon>Agaricomycetidae</taxon>
        <taxon>Agaricales</taxon>
        <taxon>Marasmiineae</taxon>
        <taxon>Omphalotaceae</taxon>
        <taxon>Rhodocollybia</taxon>
    </lineage>
</organism>
<dbReference type="EMBL" id="JADNRY010000029">
    <property type="protein sequence ID" value="KAF9071890.1"/>
    <property type="molecule type" value="Genomic_DNA"/>
</dbReference>
<evidence type="ECO:0000313" key="3">
    <source>
        <dbReference type="Proteomes" id="UP000772434"/>
    </source>
</evidence>
<evidence type="ECO:0000313" key="2">
    <source>
        <dbReference type="EMBL" id="KAF9071890.1"/>
    </source>
</evidence>
<keyword evidence="1" id="KW-1133">Transmembrane helix</keyword>
<protein>
    <submittedName>
        <fullName evidence="2">Uncharacterized protein</fullName>
    </submittedName>
</protein>
<dbReference type="AlphaFoldDB" id="A0A9P5Q1I4"/>